<sequence length="177" mass="20149">MDSWHVIPAPAQRLHKGPESLPHISTRGEGEGIWLVVATPTTVQGHDQWMLDHVEVVLSAHPSQPRPQTGPNRAPICPCLYLCLSSPFRKIDSLYSTQNTEIQYMHKNTAGAHPQTFLLDRRTPPPASSPQLCLLYSVLWHGCSVSTRKQNYMMNFARQTGVRHYYSRKRRALRQRA</sequence>
<reference evidence="1" key="1">
    <citation type="submission" date="2022-08" db="EMBL/GenBank/DDBJ databases">
        <title>Genome sequencing of akame (Lates japonicus).</title>
        <authorList>
            <person name="Hashiguchi Y."/>
            <person name="Takahashi H."/>
        </authorList>
    </citation>
    <scope>NUCLEOTIDE SEQUENCE</scope>
    <source>
        <strain evidence="1">Kochi</strain>
    </source>
</reference>
<dbReference type="AlphaFoldDB" id="A0AAD3NE02"/>
<protein>
    <submittedName>
        <fullName evidence="1">Reelin</fullName>
    </submittedName>
</protein>
<organism evidence="1 2">
    <name type="scientific">Lates japonicus</name>
    <name type="common">Japanese lates</name>
    <dbReference type="NCBI Taxonomy" id="270547"/>
    <lineage>
        <taxon>Eukaryota</taxon>
        <taxon>Metazoa</taxon>
        <taxon>Chordata</taxon>
        <taxon>Craniata</taxon>
        <taxon>Vertebrata</taxon>
        <taxon>Euteleostomi</taxon>
        <taxon>Actinopterygii</taxon>
        <taxon>Neopterygii</taxon>
        <taxon>Teleostei</taxon>
        <taxon>Neoteleostei</taxon>
        <taxon>Acanthomorphata</taxon>
        <taxon>Carangaria</taxon>
        <taxon>Carangaria incertae sedis</taxon>
        <taxon>Centropomidae</taxon>
        <taxon>Lates</taxon>
    </lineage>
</organism>
<name>A0AAD3NE02_LATJO</name>
<dbReference type="EMBL" id="BRZM01000251">
    <property type="protein sequence ID" value="GLD69561.1"/>
    <property type="molecule type" value="Genomic_DNA"/>
</dbReference>
<proteinExistence type="predicted"/>
<dbReference type="Proteomes" id="UP001279410">
    <property type="component" value="Unassembled WGS sequence"/>
</dbReference>
<comment type="caution">
    <text evidence="1">The sequence shown here is derived from an EMBL/GenBank/DDBJ whole genome shotgun (WGS) entry which is preliminary data.</text>
</comment>
<gene>
    <name evidence="1" type="ORF">AKAME5_002087500</name>
</gene>
<evidence type="ECO:0000313" key="2">
    <source>
        <dbReference type="Proteomes" id="UP001279410"/>
    </source>
</evidence>
<keyword evidence="2" id="KW-1185">Reference proteome</keyword>
<evidence type="ECO:0000313" key="1">
    <source>
        <dbReference type="EMBL" id="GLD69561.1"/>
    </source>
</evidence>
<accession>A0AAD3NE02</accession>